<sequence length="440" mass="49031">MGTAAMGSSPWQNWSGTESAEPARTVRPGSADELADAVTAAAEDGLRVKAVGAGHSFSGIAVPDGVRLDLGALDQVVSVEQRTGLVTVEAGMPLWRLNEILDAHGLALENMGDIDRQTISGAISTGTHGTGDRYRGFAWQVKGLKLVLADGSIVQCTEFERPELFAAARLGLGAIGVITEVTLQCVPAFRLKAVERPERLDAVLEGLDELVSENDHFEFYWFPHTERTLTKRNNRYAMSEPNRSPSALSYWWNEGFTENALFEASNRVGARFPGMVPGLNRLAGRVWSAREYTDVSHRVFASPRSVVFREMEYALPREALPDVLRELKLTVEREDHTVSFPVEVRFAAADEIWLSTAHGRRTAYVAVHQYHRHDHERFFADCAAIFDAAEGRPHWGKMHSLDAQALTKRYEHFEDFLRVRGETDPDRRFANPYLDRVLGP</sequence>
<feature type="region of interest" description="Disordered" evidence="2">
    <location>
        <begin position="1"/>
        <end position="31"/>
    </location>
</feature>
<dbReference type="Gene3D" id="1.10.45.10">
    <property type="entry name" value="Vanillyl-alcohol Oxidase, Chain A, domain 4"/>
    <property type="match status" value="1"/>
</dbReference>
<evidence type="ECO:0000259" key="3">
    <source>
        <dbReference type="PROSITE" id="PS51387"/>
    </source>
</evidence>
<dbReference type="Gene3D" id="3.30.70.2520">
    <property type="match status" value="1"/>
</dbReference>
<dbReference type="InterPro" id="IPR010031">
    <property type="entry name" value="FAD_lactone_oxidase-like"/>
</dbReference>
<dbReference type="InterPro" id="IPR016167">
    <property type="entry name" value="FAD-bd_PCMH_sub1"/>
</dbReference>
<feature type="compositionally biased region" description="Polar residues" evidence="2">
    <location>
        <begin position="9"/>
        <end position="18"/>
    </location>
</feature>
<dbReference type="GO" id="GO:0080049">
    <property type="term" value="F:L-gulono-1,4-lactone dehydrogenase activity"/>
    <property type="evidence" value="ECO:0007669"/>
    <property type="project" value="TreeGrafter"/>
</dbReference>
<dbReference type="AlphaFoldDB" id="A0A1G6SZ02"/>
<accession>A0A1G6SZ02</accession>
<organism evidence="4 5">
    <name type="scientific">Glycomyces harbinensis</name>
    <dbReference type="NCBI Taxonomy" id="58114"/>
    <lineage>
        <taxon>Bacteria</taxon>
        <taxon>Bacillati</taxon>
        <taxon>Actinomycetota</taxon>
        <taxon>Actinomycetes</taxon>
        <taxon>Glycomycetales</taxon>
        <taxon>Glycomycetaceae</taxon>
        <taxon>Glycomyces</taxon>
    </lineage>
</organism>
<dbReference type="GO" id="GO:0016020">
    <property type="term" value="C:membrane"/>
    <property type="evidence" value="ECO:0007669"/>
    <property type="project" value="InterPro"/>
</dbReference>
<dbReference type="SUPFAM" id="SSF56176">
    <property type="entry name" value="FAD-binding/transporter-associated domain-like"/>
    <property type="match status" value="1"/>
</dbReference>
<dbReference type="STRING" id="58114.SAMN05216270_102391"/>
<dbReference type="Proteomes" id="UP000198949">
    <property type="component" value="Unassembled WGS sequence"/>
</dbReference>
<dbReference type="Gene3D" id="3.30.43.10">
    <property type="entry name" value="Uridine Diphospho-n-acetylenolpyruvylglucosamine Reductase, domain 2"/>
    <property type="match status" value="1"/>
</dbReference>
<feature type="domain" description="FAD-binding PCMH-type" evidence="3">
    <location>
        <begin position="18"/>
        <end position="188"/>
    </location>
</feature>
<gene>
    <name evidence="4" type="ORF">SAMN05216270_102391</name>
</gene>
<dbReference type="GO" id="GO:0003885">
    <property type="term" value="F:D-arabinono-1,4-lactone oxidase activity"/>
    <property type="evidence" value="ECO:0007669"/>
    <property type="project" value="InterPro"/>
</dbReference>
<dbReference type="Pfam" id="PF01565">
    <property type="entry name" value="FAD_binding_4"/>
    <property type="match status" value="1"/>
</dbReference>
<name>A0A1G6SZ02_9ACTN</name>
<evidence type="ECO:0000313" key="5">
    <source>
        <dbReference type="Proteomes" id="UP000198949"/>
    </source>
</evidence>
<dbReference type="PIRSF" id="PIRSF000136">
    <property type="entry name" value="LGO_GLO"/>
    <property type="match status" value="1"/>
</dbReference>
<keyword evidence="5" id="KW-1185">Reference proteome</keyword>
<dbReference type="GO" id="GO:0071949">
    <property type="term" value="F:FAD binding"/>
    <property type="evidence" value="ECO:0007669"/>
    <property type="project" value="InterPro"/>
</dbReference>
<reference evidence="5" key="1">
    <citation type="submission" date="2016-10" db="EMBL/GenBank/DDBJ databases">
        <authorList>
            <person name="Varghese N."/>
            <person name="Submissions S."/>
        </authorList>
    </citation>
    <scope>NUCLEOTIDE SEQUENCE [LARGE SCALE GENOMIC DNA]</scope>
    <source>
        <strain evidence="5">CGMCC 4.3516</strain>
    </source>
</reference>
<evidence type="ECO:0000256" key="1">
    <source>
        <dbReference type="ARBA" id="ARBA00023002"/>
    </source>
</evidence>
<dbReference type="Pfam" id="PF04030">
    <property type="entry name" value="ALO"/>
    <property type="match status" value="1"/>
</dbReference>
<dbReference type="InterPro" id="IPR036318">
    <property type="entry name" value="FAD-bd_PCMH-like_sf"/>
</dbReference>
<dbReference type="InterPro" id="IPR016166">
    <property type="entry name" value="FAD-bd_PCMH"/>
</dbReference>
<dbReference type="InterPro" id="IPR016171">
    <property type="entry name" value="Vanillyl_alc_oxidase_C-sub2"/>
</dbReference>
<dbReference type="NCBIfam" id="TIGR01679">
    <property type="entry name" value="bact_FAD_ox"/>
    <property type="match status" value="1"/>
</dbReference>
<proteinExistence type="predicted"/>
<protein>
    <submittedName>
        <fullName evidence="4">L-gulonolactone oxidase</fullName>
    </submittedName>
</protein>
<keyword evidence="1" id="KW-0560">Oxidoreductase</keyword>
<evidence type="ECO:0000256" key="2">
    <source>
        <dbReference type="SAM" id="MobiDB-lite"/>
    </source>
</evidence>
<evidence type="ECO:0000313" key="4">
    <source>
        <dbReference type="EMBL" id="SDD22200.1"/>
    </source>
</evidence>
<dbReference type="InterPro" id="IPR007173">
    <property type="entry name" value="ALO_C"/>
</dbReference>
<dbReference type="InterPro" id="IPR016169">
    <property type="entry name" value="FAD-bd_PCMH_sub2"/>
</dbReference>
<dbReference type="PROSITE" id="PS51387">
    <property type="entry name" value="FAD_PCMH"/>
    <property type="match status" value="1"/>
</dbReference>
<dbReference type="PANTHER" id="PTHR43762:SF1">
    <property type="entry name" value="D-ARABINONO-1,4-LACTONE OXIDASE"/>
    <property type="match status" value="1"/>
</dbReference>
<dbReference type="EMBL" id="FNAD01000002">
    <property type="protein sequence ID" value="SDD22200.1"/>
    <property type="molecule type" value="Genomic_DNA"/>
</dbReference>
<dbReference type="Gene3D" id="3.30.465.10">
    <property type="match status" value="1"/>
</dbReference>
<dbReference type="PANTHER" id="PTHR43762">
    <property type="entry name" value="L-GULONOLACTONE OXIDASE"/>
    <property type="match status" value="1"/>
</dbReference>
<dbReference type="InterPro" id="IPR006094">
    <property type="entry name" value="Oxid_FAD_bind_N"/>
</dbReference>